<reference evidence="8 9" key="1">
    <citation type="submission" date="2020-09" db="EMBL/GenBank/DDBJ databases">
        <title>Sinomicrobium weinanense sp. nov., a halophilic bacteria isolated from saline-alkali soil.</title>
        <authorList>
            <person name="Wu P."/>
            <person name="Ren H."/>
            <person name="Mei Y."/>
            <person name="Liang Y."/>
            <person name="Chen Z."/>
        </authorList>
    </citation>
    <scope>NUCLEOTIDE SEQUENCE [LARGE SCALE GENOMIC DNA]</scope>
    <source>
        <strain evidence="8 9">FJxs</strain>
    </source>
</reference>
<sequence length="534" mass="60347">MKKIVYIVLTLIVAAGCTNDFLDQEIPVKREIDAFYKTPEDIYGALMDDYSALQNDALANARWVFGDVATDDALKGGESAGDGADFEQIAECRPLANNSAVKDLWVQSYSGITKANIILDKIGDVDFSGQEDLKATYRAEALFLRAFNYYYIAMAFGDAPILTSGVTDFIDIDPELLERRPVTDIWGLIEGDLKEAIPHLPLRSRLIEEGQLGRATRAAGQALLAKTYMFQRKYTEAVPVLKEIVENSNYTLLDDYGTLVRPEGEFSTENIFEVNFINQSSGWGDDSEGSTRVVFQLSRDDWGYGFNQPTQDLVDEFEPGDPRLIYTVNWGGDEYEKGVPQGNKQYNPYGYSNRKIFLTASQRPANVFSAGKNEVIFRLADFYLLYAEALVQSSGDPSTALHYLNLVRQRANSTPKIDPERLVQVHTVEDVDLPMRTFTTKGQLLRDIYHERRVELGMEGIRWWDLVRQNRTGVLADYYQKWSVDRDNESKGDLTGKFYEQWVGQIGRPDYPVFPVPQTEIDASQGHLEQTAGY</sequence>
<accession>A0A926JS28</accession>
<dbReference type="InterPro" id="IPR011990">
    <property type="entry name" value="TPR-like_helical_dom_sf"/>
</dbReference>
<organism evidence="8 9">
    <name type="scientific">Sinomicrobium weinanense</name>
    <dbReference type="NCBI Taxonomy" id="2842200"/>
    <lineage>
        <taxon>Bacteria</taxon>
        <taxon>Pseudomonadati</taxon>
        <taxon>Bacteroidota</taxon>
        <taxon>Flavobacteriia</taxon>
        <taxon>Flavobacteriales</taxon>
        <taxon>Flavobacteriaceae</taxon>
        <taxon>Sinomicrobium</taxon>
    </lineage>
</organism>
<keyword evidence="4" id="KW-0472">Membrane</keyword>
<evidence type="ECO:0000256" key="3">
    <source>
        <dbReference type="ARBA" id="ARBA00022729"/>
    </source>
</evidence>
<evidence type="ECO:0000313" key="9">
    <source>
        <dbReference type="Proteomes" id="UP000653730"/>
    </source>
</evidence>
<dbReference type="EMBL" id="JACVDC010000027">
    <property type="protein sequence ID" value="MBC9796423.1"/>
    <property type="molecule type" value="Genomic_DNA"/>
</dbReference>
<comment type="caution">
    <text evidence="8">The sequence shown here is derived from an EMBL/GenBank/DDBJ whole genome shotgun (WGS) entry which is preliminary data.</text>
</comment>
<dbReference type="CDD" id="cd08977">
    <property type="entry name" value="SusD"/>
    <property type="match status" value="1"/>
</dbReference>
<dbReference type="AlphaFoldDB" id="A0A926JS28"/>
<protein>
    <submittedName>
        <fullName evidence="8">RagB/SusD family nutrient uptake outer membrane protein</fullName>
    </submittedName>
</protein>
<dbReference type="Pfam" id="PF14322">
    <property type="entry name" value="SusD-like_3"/>
    <property type="match status" value="1"/>
</dbReference>
<evidence type="ECO:0000313" key="8">
    <source>
        <dbReference type="EMBL" id="MBC9796423.1"/>
    </source>
</evidence>
<name>A0A926JS28_9FLAO</name>
<comment type="similarity">
    <text evidence="2">Belongs to the SusD family.</text>
</comment>
<feature type="domain" description="RagB/SusD" evidence="6">
    <location>
        <begin position="268"/>
        <end position="534"/>
    </location>
</feature>
<keyword evidence="5" id="KW-0998">Cell outer membrane</keyword>
<gene>
    <name evidence="8" type="ORF">IBL28_10610</name>
</gene>
<feature type="domain" description="SusD-like N-terminal" evidence="7">
    <location>
        <begin position="87"/>
        <end position="229"/>
    </location>
</feature>
<dbReference type="RefSeq" id="WP_187965567.1">
    <property type="nucleotide sequence ID" value="NZ_JACVDC010000027.1"/>
</dbReference>
<dbReference type="InterPro" id="IPR012944">
    <property type="entry name" value="SusD_RagB_dom"/>
</dbReference>
<dbReference type="Pfam" id="PF07980">
    <property type="entry name" value="SusD_RagB"/>
    <property type="match status" value="1"/>
</dbReference>
<proteinExistence type="inferred from homology"/>
<dbReference type="PROSITE" id="PS51257">
    <property type="entry name" value="PROKAR_LIPOPROTEIN"/>
    <property type="match status" value="1"/>
</dbReference>
<evidence type="ECO:0000259" key="7">
    <source>
        <dbReference type="Pfam" id="PF14322"/>
    </source>
</evidence>
<keyword evidence="9" id="KW-1185">Reference proteome</keyword>
<dbReference type="InterPro" id="IPR033985">
    <property type="entry name" value="SusD-like_N"/>
</dbReference>
<evidence type="ECO:0000256" key="2">
    <source>
        <dbReference type="ARBA" id="ARBA00006275"/>
    </source>
</evidence>
<dbReference type="GO" id="GO:0009279">
    <property type="term" value="C:cell outer membrane"/>
    <property type="evidence" value="ECO:0007669"/>
    <property type="project" value="UniProtKB-SubCell"/>
</dbReference>
<keyword evidence="3" id="KW-0732">Signal</keyword>
<comment type="subcellular location">
    <subcellularLocation>
        <location evidence="1">Cell outer membrane</location>
    </subcellularLocation>
</comment>
<evidence type="ECO:0000259" key="6">
    <source>
        <dbReference type="Pfam" id="PF07980"/>
    </source>
</evidence>
<dbReference type="Proteomes" id="UP000653730">
    <property type="component" value="Unassembled WGS sequence"/>
</dbReference>
<evidence type="ECO:0000256" key="5">
    <source>
        <dbReference type="ARBA" id="ARBA00023237"/>
    </source>
</evidence>
<evidence type="ECO:0000256" key="4">
    <source>
        <dbReference type="ARBA" id="ARBA00023136"/>
    </source>
</evidence>
<evidence type="ECO:0000256" key="1">
    <source>
        <dbReference type="ARBA" id="ARBA00004442"/>
    </source>
</evidence>
<dbReference type="SUPFAM" id="SSF48452">
    <property type="entry name" value="TPR-like"/>
    <property type="match status" value="1"/>
</dbReference>
<dbReference type="Gene3D" id="1.25.40.390">
    <property type="match status" value="1"/>
</dbReference>